<feature type="coiled-coil region" evidence="1">
    <location>
        <begin position="353"/>
        <end position="380"/>
    </location>
</feature>
<evidence type="ECO:0000256" key="1">
    <source>
        <dbReference type="SAM" id="Coils"/>
    </source>
</evidence>
<dbReference type="GO" id="GO:0052621">
    <property type="term" value="F:diguanylate cyclase activity"/>
    <property type="evidence" value="ECO:0007669"/>
    <property type="project" value="UniProtKB-EC"/>
</dbReference>
<accession>A0ABV8IPL7</accession>
<evidence type="ECO:0000259" key="2">
    <source>
        <dbReference type="PROSITE" id="PS50887"/>
    </source>
</evidence>
<proteinExistence type="predicted"/>
<dbReference type="InterPro" id="IPR000160">
    <property type="entry name" value="GGDEF_dom"/>
</dbReference>
<feature type="domain" description="GGDEF" evidence="2">
    <location>
        <begin position="404"/>
        <end position="536"/>
    </location>
</feature>
<evidence type="ECO:0000313" key="4">
    <source>
        <dbReference type="Proteomes" id="UP001595867"/>
    </source>
</evidence>
<dbReference type="SMART" id="SM00267">
    <property type="entry name" value="GGDEF"/>
    <property type="match status" value="1"/>
</dbReference>
<dbReference type="PANTHER" id="PTHR45138">
    <property type="entry name" value="REGULATORY COMPONENTS OF SENSORY TRANSDUCTION SYSTEM"/>
    <property type="match status" value="1"/>
</dbReference>
<dbReference type="Gene3D" id="1.25.40.10">
    <property type="entry name" value="Tetratricopeptide repeat domain"/>
    <property type="match status" value="2"/>
</dbReference>
<keyword evidence="1" id="KW-0175">Coiled coil</keyword>
<dbReference type="Proteomes" id="UP001595867">
    <property type="component" value="Unassembled WGS sequence"/>
</dbReference>
<name>A0ABV8IPL7_9ACTN</name>
<dbReference type="PANTHER" id="PTHR45138:SF9">
    <property type="entry name" value="DIGUANYLATE CYCLASE DGCM-RELATED"/>
    <property type="match status" value="1"/>
</dbReference>
<dbReference type="NCBIfam" id="TIGR00254">
    <property type="entry name" value="GGDEF"/>
    <property type="match status" value="1"/>
</dbReference>
<dbReference type="EMBL" id="JBHSBL010000013">
    <property type="protein sequence ID" value="MFC4065810.1"/>
    <property type="molecule type" value="Genomic_DNA"/>
</dbReference>
<keyword evidence="3" id="KW-0808">Transferase</keyword>
<keyword evidence="3" id="KW-0548">Nucleotidyltransferase</keyword>
<dbReference type="EC" id="2.7.7.65" evidence="3"/>
<dbReference type="CDD" id="cd01949">
    <property type="entry name" value="GGDEF"/>
    <property type="match status" value="1"/>
</dbReference>
<dbReference type="InterPro" id="IPR029787">
    <property type="entry name" value="Nucleotide_cyclase"/>
</dbReference>
<organism evidence="3 4">
    <name type="scientific">Actinoplanes subglobosus</name>
    <dbReference type="NCBI Taxonomy" id="1547892"/>
    <lineage>
        <taxon>Bacteria</taxon>
        <taxon>Bacillati</taxon>
        <taxon>Actinomycetota</taxon>
        <taxon>Actinomycetes</taxon>
        <taxon>Micromonosporales</taxon>
        <taxon>Micromonosporaceae</taxon>
        <taxon>Actinoplanes</taxon>
    </lineage>
</organism>
<protein>
    <submittedName>
        <fullName evidence="3">Diguanylate cyclase</fullName>
        <ecNumber evidence="3">2.7.7.65</ecNumber>
    </submittedName>
</protein>
<dbReference type="RefSeq" id="WP_378066796.1">
    <property type="nucleotide sequence ID" value="NZ_JBHSBL010000013.1"/>
</dbReference>
<evidence type="ECO:0000313" key="3">
    <source>
        <dbReference type="EMBL" id="MFC4065810.1"/>
    </source>
</evidence>
<dbReference type="PROSITE" id="PS50887">
    <property type="entry name" value="GGDEF"/>
    <property type="match status" value="1"/>
</dbReference>
<dbReference type="Gene3D" id="3.30.70.270">
    <property type="match status" value="1"/>
</dbReference>
<dbReference type="SUPFAM" id="SSF55073">
    <property type="entry name" value="Nucleotide cyclase"/>
    <property type="match status" value="1"/>
</dbReference>
<keyword evidence="4" id="KW-1185">Reference proteome</keyword>
<comment type="caution">
    <text evidence="3">The sequence shown here is derived from an EMBL/GenBank/DDBJ whole genome shotgun (WGS) entry which is preliminary data.</text>
</comment>
<dbReference type="InterPro" id="IPR043128">
    <property type="entry name" value="Rev_trsase/Diguanyl_cyclase"/>
</dbReference>
<gene>
    <name evidence="3" type="ORF">ACFO0C_12790</name>
</gene>
<sequence length="538" mass="57497">MTAGGTGLRLPAQSRADVLLGQAIAHYDRSDPVAAQELAKVVADGDDPVLRARALTLLVRCHLVLDEHVEALALAREALDLCWRIGDRASEAILHATVGRSLAFTGDPVSAMEEIITALEVADASGDLTARMTATGTAATVYYYLEQFDVCIEFSERAAEMARILGDEVTNGAMIDTMACANMCLAEAARSAGDETGARALSVLAQSQSREAIVVARRLGHRRHEVIALGNLAESLSFSGHVEEALELFTGWQIDPARDSPSIITHLLDSQGSACLAAGRYEEAIVHLRASLAAAESKNSAMVAAEHLADAYERHGDLRGALDTYKMFHALSKEVASEAAKRSGSIAVVRLETAQAKAAAEEERARVEALQHANKELLRQSLEDPLTGLANRRHLDELMADGLAGHAILLVDVDHFKRVNDEHSHLIGDRVLRRLAGLLRSACRGDDAVVRFGGEEFAVLLAGTDLHDATTTAQRLRAQVAAHDWTAVAQGLAVTVSIGLALGDESTDPTVVLGRADERLYAAKRAGRNRVHGPAESP</sequence>
<dbReference type="InterPro" id="IPR050469">
    <property type="entry name" value="Diguanylate_Cyclase"/>
</dbReference>
<dbReference type="Pfam" id="PF00990">
    <property type="entry name" value="GGDEF"/>
    <property type="match status" value="1"/>
</dbReference>
<reference evidence="4" key="1">
    <citation type="journal article" date="2019" name="Int. J. Syst. Evol. Microbiol.">
        <title>The Global Catalogue of Microorganisms (GCM) 10K type strain sequencing project: providing services to taxonomists for standard genome sequencing and annotation.</title>
        <authorList>
            <consortium name="The Broad Institute Genomics Platform"/>
            <consortium name="The Broad Institute Genome Sequencing Center for Infectious Disease"/>
            <person name="Wu L."/>
            <person name="Ma J."/>
        </authorList>
    </citation>
    <scope>NUCLEOTIDE SEQUENCE [LARGE SCALE GENOMIC DNA]</scope>
    <source>
        <strain evidence="4">TBRC 5832</strain>
    </source>
</reference>
<dbReference type="InterPro" id="IPR011990">
    <property type="entry name" value="TPR-like_helical_dom_sf"/>
</dbReference>
<dbReference type="SUPFAM" id="SSF48452">
    <property type="entry name" value="TPR-like"/>
    <property type="match status" value="2"/>
</dbReference>